<accession>A0A382ITD6</accession>
<evidence type="ECO:0000313" key="1">
    <source>
        <dbReference type="EMBL" id="SVC02828.1"/>
    </source>
</evidence>
<dbReference type="EMBL" id="UINC01069447">
    <property type="protein sequence ID" value="SVC02828.1"/>
    <property type="molecule type" value="Genomic_DNA"/>
</dbReference>
<gene>
    <name evidence="1" type="ORF">METZ01_LOCUS255682</name>
</gene>
<reference evidence="1" key="1">
    <citation type="submission" date="2018-05" db="EMBL/GenBank/DDBJ databases">
        <authorList>
            <person name="Lanie J.A."/>
            <person name="Ng W.-L."/>
            <person name="Kazmierczak K.M."/>
            <person name="Andrzejewski T.M."/>
            <person name="Davidsen T.M."/>
            <person name="Wayne K.J."/>
            <person name="Tettelin H."/>
            <person name="Glass J.I."/>
            <person name="Rusch D."/>
            <person name="Podicherti R."/>
            <person name="Tsui H.-C.T."/>
            <person name="Winkler M.E."/>
        </authorList>
    </citation>
    <scope>NUCLEOTIDE SEQUENCE</scope>
</reference>
<protein>
    <submittedName>
        <fullName evidence="1">Uncharacterized protein</fullName>
    </submittedName>
</protein>
<proteinExistence type="predicted"/>
<name>A0A382ITD6_9ZZZZ</name>
<dbReference type="AlphaFoldDB" id="A0A382ITD6"/>
<organism evidence="1">
    <name type="scientific">marine metagenome</name>
    <dbReference type="NCBI Taxonomy" id="408172"/>
    <lineage>
        <taxon>unclassified sequences</taxon>
        <taxon>metagenomes</taxon>
        <taxon>ecological metagenomes</taxon>
    </lineage>
</organism>
<feature type="non-terminal residue" evidence="1">
    <location>
        <position position="1"/>
    </location>
</feature>
<sequence>VVNLVTTLAIQKGEPELDGAQIFRKLPWTSTVFHRKLTYAPVVYGLNINQL</sequence>